<dbReference type="CDD" id="cd00051">
    <property type="entry name" value="EFh"/>
    <property type="match status" value="1"/>
</dbReference>
<evidence type="ECO:0000313" key="3">
    <source>
        <dbReference type="Proteomes" id="UP001302329"/>
    </source>
</evidence>
<gene>
    <name evidence="2" type="ORF">VB739_14755</name>
</gene>
<protein>
    <submittedName>
        <fullName evidence="2">EF-hand domain-containing protein</fullName>
    </submittedName>
</protein>
<proteinExistence type="predicted"/>
<accession>A0ABU5SZ68</accession>
<dbReference type="Pfam" id="PF13202">
    <property type="entry name" value="EF-hand_5"/>
    <property type="match status" value="1"/>
</dbReference>
<dbReference type="SUPFAM" id="SSF47473">
    <property type="entry name" value="EF-hand"/>
    <property type="match status" value="1"/>
</dbReference>
<dbReference type="InterPro" id="IPR011992">
    <property type="entry name" value="EF-hand-dom_pair"/>
</dbReference>
<dbReference type="RefSeq" id="WP_323357777.1">
    <property type="nucleotide sequence ID" value="NZ_JAYGHY010000069.1"/>
</dbReference>
<sequence>MDIKFGLSSHSCRYIEKVAYLPRNDFPEAEPMHHLPTTKLLSVAITACLGMASVSAADAAPKGTDQPGINAATQEYLKLDVNADGRITEVEVLQDRTETFKKLDTDGDGAITLEEVRAMFAETIPATASEKLKERGIDDLSILFIDSMDQNDDGRLEIVEFQRPARQRFRQIDANSDGFVTPGEITVFFSRIRL</sequence>
<organism evidence="2 3">
    <name type="scientific">Cyanobium gracile UHCC 0281</name>
    <dbReference type="NCBI Taxonomy" id="3110309"/>
    <lineage>
        <taxon>Bacteria</taxon>
        <taxon>Bacillati</taxon>
        <taxon>Cyanobacteriota</taxon>
        <taxon>Cyanophyceae</taxon>
        <taxon>Synechococcales</taxon>
        <taxon>Prochlorococcaceae</taxon>
        <taxon>Cyanobium</taxon>
    </lineage>
</organism>
<dbReference type="Pfam" id="PF13499">
    <property type="entry name" value="EF-hand_7"/>
    <property type="match status" value="1"/>
</dbReference>
<evidence type="ECO:0000313" key="2">
    <source>
        <dbReference type="EMBL" id="MEA5443815.1"/>
    </source>
</evidence>
<comment type="caution">
    <text evidence="2">The sequence shown here is derived from an EMBL/GenBank/DDBJ whole genome shotgun (WGS) entry which is preliminary data.</text>
</comment>
<dbReference type="InterPro" id="IPR018247">
    <property type="entry name" value="EF_Hand_1_Ca_BS"/>
</dbReference>
<dbReference type="PROSITE" id="PS50222">
    <property type="entry name" value="EF_HAND_2"/>
    <property type="match status" value="1"/>
</dbReference>
<dbReference type="InterPro" id="IPR002048">
    <property type="entry name" value="EF_hand_dom"/>
</dbReference>
<dbReference type="SMART" id="SM00054">
    <property type="entry name" value="EFh"/>
    <property type="match status" value="2"/>
</dbReference>
<keyword evidence="3" id="KW-1185">Reference proteome</keyword>
<reference evidence="2 3" key="1">
    <citation type="submission" date="2023-12" db="EMBL/GenBank/DDBJ databases">
        <title>Baltic Sea Cyanobacteria.</title>
        <authorList>
            <person name="Delbaje E."/>
            <person name="Fewer D.P."/>
            <person name="Shishido T.K."/>
        </authorList>
    </citation>
    <scope>NUCLEOTIDE SEQUENCE [LARGE SCALE GENOMIC DNA]</scope>
    <source>
        <strain evidence="2 3">UHCC 0281</strain>
    </source>
</reference>
<evidence type="ECO:0000259" key="1">
    <source>
        <dbReference type="PROSITE" id="PS50222"/>
    </source>
</evidence>
<dbReference type="EMBL" id="JAYGHY010000069">
    <property type="protein sequence ID" value="MEA5443815.1"/>
    <property type="molecule type" value="Genomic_DNA"/>
</dbReference>
<dbReference type="PROSITE" id="PS00018">
    <property type="entry name" value="EF_HAND_1"/>
    <property type="match status" value="2"/>
</dbReference>
<dbReference type="Proteomes" id="UP001302329">
    <property type="component" value="Unassembled WGS sequence"/>
</dbReference>
<feature type="domain" description="EF-hand" evidence="1">
    <location>
        <begin position="91"/>
        <end position="126"/>
    </location>
</feature>
<name>A0ABU5SZ68_9CYAN</name>
<dbReference type="Gene3D" id="1.10.238.10">
    <property type="entry name" value="EF-hand"/>
    <property type="match status" value="2"/>
</dbReference>